<feature type="transmembrane region" description="Helical" evidence="2">
    <location>
        <begin position="285"/>
        <end position="305"/>
    </location>
</feature>
<keyword evidence="2" id="KW-1133">Transmembrane helix</keyword>
<dbReference type="GeneTree" id="ENSGT00510000049727"/>
<keyword evidence="4" id="KW-1185">Reference proteome</keyword>
<feature type="region of interest" description="Disordered" evidence="1">
    <location>
        <begin position="65"/>
        <end position="140"/>
    </location>
</feature>
<organism evidence="3 4">
    <name type="scientific">Laticauda laticaudata</name>
    <name type="common">Blue-ringed sea krait</name>
    <name type="synonym">Blue-lipped sea krait</name>
    <dbReference type="NCBI Taxonomy" id="8630"/>
    <lineage>
        <taxon>Eukaryota</taxon>
        <taxon>Metazoa</taxon>
        <taxon>Chordata</taxon>
        <taxon>Craniata</taxon>
        <taxon>Vertebrata</taxon>
        <taxon>Euteleostomi</taxon>
        <taxon>Lepidosauria</taxon>
        <taxon>Squamata</taxon>
        <taxon>Bifurcata</taxon>
        <taxon>Unidentata</taxon>
        <taxon>Episquamata</taxon>
        <taxon>Toxicofera</taxon>
        <taxon>Serpentes</taxon>
        <taxon>Colubroidea</taxon>
        <taxon>Elapidae</taxon>
        <taxon>Laticaudinae</taxon>
        <taxon>Laticauda</taxon>
    </lineage>
</organism>
<dbReference type="Ensembl" id="ENSLLTT00000021599.1">
    <property type="protein sequence ID" value="ENSLLTP00000020830.1"/>
    <property type="gene ID" value="ENSLLTG00000015575.1"/>
</dbReference>
<sequence>MRGARRTLGELRRFCWEAGPSRKGSTEAIHPTPPLLCRQTTPAEPTQGREARRLFHRPAALPRRKACLQTADPPGVIHPTPALRSTADRGLRPSPPGEKGWEGSLPLSGRAPTEEGGPHLEEGAPRDHPSHLCFTDRGHRLSPPGEGHGGLFHPPAALSRRKACLSCILMPTWPEQGLATFLANLLLPAVCLYSAIRTFQINRGAAAGFFLQALGPLLETIPFGPRWQGARPPDHNWPCTVVGLPLLAFGFHWLNGDCFTANVLLGGALMLAGGWGYFTEDGKAMVVHSVISVVTITIFIVSVFTGSAYGVVGSLLLAAAGLLPGTGLWPLLALKETDALLRGLMAAANLALCRALQLQHLELGNSYREWLPIVAS</sequence>
<proteinExistence type="predicted"/>
<feature type="transmembrane region" description="Helical" evidence="2">
    <location>
        <begin position="259"/>
        <end position="278"/>
    </location>
</feature>
<accession>A0A8C5WXQ2</accession>
<keyword evidence="2" id="KW-0812">Transmembrane</keyword>
<evidence type="ECO:0000256" key="2">
    <source>
        <dbReference type="SAM" id="Phobius"/>
    </source>
</evidence>
<dbReference type="AlphaFoldDB" id="A0A8C5WXQ2"/>
<dbReference type="Proteomes" id="UP000694406">
    <property type="component" value="Unplaced"/>
</dbReference>
<name>A0A8C5WXQ2_LATLA</name>
<reference evidence="3" key="2">
    <citation type="submission" date="2025-09" db="UniProtKB">
        <authorList>
            <consortium name="Ensembl"/>
        </authorList>
    </citation>
    <scope>IDENTIFICATION</scope>
</reference>
<protein>
    <submittedName>
        <fullName evidence="3">Uncharacterized protein</fullName>
    </submittedName>
</protein>
<feature type="compositionally biased region" description="Basic and acidic residues" evidence="1">
    <location>
        <begin position="112"/>
        <end position="139"/>
    </location>
</feature>
<reference evidence="3" key="1">
    <citation type="submission" date="2025-08" db="UniProtKB">
        <authorList>
            <consortium name="Ensembl"/>
        </authorList>
    </citation>
    <scope>IDENTIFICATION</scope>
</reference>
<keyword evidence="2" id="KW-0472">Membrane</keyword>
<evidence type="ECO:0000256" key="1">
    <source>
        <dbReference type="SAM" id="MobiDB-lite"/>
    </source>
</evidence>
<feature type="transmembrane region" description="Helical" evidence="2">
    <location>
        <begin position="311"/>
        <end position="332"/>
    </location>
</feature>
<feature type="region of interest" description="Disordered" evidence="1">
    <location>
        <begin position="21"/>
        <end position="50"/>
    </location>
</feature>
<evidence type="ECO:0000313" key="4">
    <source>
        <dbReference type="Proteomes" id="UP000694406"/>
    </source>
</evidence>
<evidence type="ECO:0000313" key="3">
    <source>
        <dbReference type="Ensembl" id="ENSLLTP00000020830.1"/>
    </source>
</evidence>